<evidence type="ECO:0000313" key="8">
    <source>
        <dbReference type="EnsemblMetazoa" id="RPRC008713-PA"/>
    </source>
</evidence>
<dbReference type="CDD" id="cd06261">
    <property type="entry name" value="TM_PBP2"/>
    <property type="match status" value="1"/>
</dbReference>
<dbReference type="Gene3D" id="3.40.350.10">
    <property type="entry name" value="Creatinase/prolidase N-terminal domain"/>
    <property type="match status" value="1"/>
</dbReference>
<dbReference type="Gene3D" id="3.90.230.10">
    <property type="entry name" value="Creatinase/methionine aminopeptidase superfamily"/>
    <property type="match status" value="1"/>
</dbReference>
<dbReference type="GO" id="GO:0005886">
    <property type="term" value="C:plasma membrane"/>
    <property type="evidence" value="ECO:0007669"/>
    <property type="project" value="UniProtKB-SubCell"/>
</dbReference>
<keyword evidence="4" id="KW-0997">Cell inner membrane</keyword>
<evidence type="ECO:0000256" key="4">
    <source>
        <dbReference type="ARBA" id="ARBA00022519"/>
    </source>
</evidence>
<dbReference type="GO" id="GO:0004177">
    <property type="term" value="F:aminopeptidase activity"/>
    <property type="evidence" value="ECO:0007669"/>
    <property type="project" value="UniProtKB-ARBA"/>
</dbReference>
<dbReference type="Proteomes" id="UP000015103">
    <property type="component" value="Unassembled WGS sequence"/>
</dbReference>
<keyword evidence="7" id="KW-0472">Membrane</keyword>
<dbReference type="Pfam" id="PF00528">
    <property type="entry name" value="BPD_transp_1"/>
    <property type="match status" value="1"/>
</dbReference>
<dbReference type="InParanoid" id="T1HXE3"/>
<dbReference type="SUPFAM" id="SSF161098">
    <property type="entry name" value="MetI-like"/>
    <property type="match status" value="1"/>
</dbReference>
<keyword evidence="9" id="KW-1185">Reference proteome</keyword>
<dbReference type="InterPro" id="IPR000994">
    <property type="entry name" value="Pept_M24"/>
</dbReference>
<dbReference type="Pfam" id="PF00557">
    <property type="entry name" value="Peptidase_M24"/>
    <property type="match status" value="1"/>
</dbReference>
<reference evidence="8" key="1">
    <citation type="submission" date="2015-05" db="UniProtKB">
        <authorList>
            <consortium name="EnsemblMetazoa"/>
        </authorList>
    </citation>
    <scope>IDENTIFICATION</scope>
</reference>
<evidence type="ECO:0000256" key="7">
    <source>
        <dbReference type="ARBA" id="ARBA00023136"/>
    </source>
</evidence>
<dbReference type="GO" id="GO:0055085">
    <property type="term" value="P:transmembrane transport"/>
    <property type="evidence" value="ECO:0007669"/>
    <property type="project" value="InterPro"/>
</dbReference>
<keyword evidence="3" id="KW-1003">Cell membrane</keyword>
<dbReference type="PANTHER" id="PTHR43357:SF4">
    <property type="entry name" value="INNER MEMBRANE ABC TRANSPORTER PERMEASE PROTEIN YDCV"/>
    <property type="match status" value="1"/>
</dbReference>
<evidence type="ECO:0000313" key="9">
    <source>
        <dbReference type="Proteomes" id="UP000015103"/>
    </source>
</evidence>
<accession>T1HXE3</accession>
<comment type="subcellular location">
    <subcellularLocation>
        <location evidence="1">Cell inner membrane</location>
        <topology evidence="1">Multi-pass membrane protein</topology>
    </subcellularLocation>
</comment>
<dbReference type="InterPro" id="IPR000515">
    <property type="entry name" value="MetI-like"/>
</dbReference>
<evidence type="ECO:0000256" key="3">
    <source>
        <dbReference type="ARBA" id="ARBA00022475"/>
    </source>
</evidence>
<name>T1HXE3_RHOPR</name>
<dbReference type="STRING" id="13249.T1HXE3"/>
<dbReference type="CDD" id="cd01066">
    <property type="entry name" value="APP_MetAP"/>
    <property type="match status" value="1"/>
</dbReference>
<keyword evidence="2" id="KW-0813">Transport</keyword>
<dbReference type="AlphaFoldDB" id="T1HXE3"/>
<evidence type="ECO:0000256" key="1">
    <source>
        <dbReference type="ARBA" id="ARBA00004429"/>
    </source>
</evidence>
<dbReference type="VEuPathDB" id="VectorBase:RPRC008713"/>
<sequence length="597" mass="65833">MNGNRPGWLPLLITLLTLAFLLVPIAMIFPLAFSTNSYLSFPPQGFSLKWMRAILQDSQWLQAIGLSFTIALMSTLLAMVLALFAALALVRCRFVGKTLVYALIVLPMIVPNVIAALTLFFFFSELALFNSFTRIVIGHALIALPIATIILSSTLQGMDYRLEQAAMSLGASHFNVLRRITLPLAAPGMFSAAIFSFLSSFDELLIALFLSDHGSQTLSVRIWNTVQFQLDPSIAAVSVLSIGVTIVTLGITSVTEFLFYLTGFGISENMYRACLLPLTGDPVMVFRAMDERAFSENSWITDTVTFHDWQDPLAVLADTVCARGWESATLGIDFDSYCMTINRFQRLKAMLPQIQVKDFSDVLKQLRTRKIPQEIECIKQSAAANDQAIREVVAEMGVGKTERQAAEIIHRVLIHHGMDSNRCGIVTTGGGNSFLHANMQERPLEQGDILHLEVVSFKRGYSSKIMRSVIIGTASAAQQEIAQQLIAIQDKQLAAMKPGAVAKDIDALARNAVLKAGLRQDYASITGYTLGYYPKTTPRTSDFSHVFLPTSEWLLEAGMVFHMYLYAAGLAISETVLVTENGCERLTKIPRQLFATA</sequence>
<protein>
    <submittedName>
        <fullName evidence="8">ABC transmembrane type-1 domain-containing protein</fullName>
    </submittedName>
</protein>
<dbReference type="PANTHER" id="PTHR43357">
    <property type="entry name" value="INNER MEMBRANE ABC TRANSPORTER PERMEASE PROTEIN YDCV"/>
    <property type="match status" value="1"/>
</dbReference>
<dbReference type="InterPro" id="IPR000587">
    <property type="entry name" value="Creatinase_N"/>
</dbReference>
<dbReference type="InterPro" id="IPR035906">
    <property type="entry name" value="MetI-like_sf"/>
</dbReference>
<dbReference type="SUPFAM" id="SSF53092">
    <property type="entry name" value="Creatinase/prolidase N-terminal domain"/>
    <property type="match status" value="1"/>
</dbReference>
<dbReference type="Gene3D" id="1.10.3720.10">
    <property type="entry name" value="MetI-like"/>
    <property type="match status" value="1"/>
</dbReference>
<proteinExistence type="predicted"/>
<dbReference type="InterPro" id="IPR036005">
    <property type="entry name" value="Creatinase/aminopeptidase-like"/>
</dbReference>
<dbReference type="EMBL" id="ACPB03025937">
    <property type="status" value="NOT_ANNOTATED_CDS"/>
    <property type="molecule type" value="Genomic_DNA"/>
</dbReference>
<keyword evidence="6" id="KW-1133">Transmembrane helix</keyword>
<evidence type="ECO:0000256" key="6">
    <source>
        <dbReference type="ARBA" id="ARBA00022989"/>
    </source>
</evidence>
<dbReference type="Pfam" id="PF01321">
    <property type="entry name" value="Creatinase_N"/>
    <property type="match status" value="1"/>
</dbReference>
<evidence type="ECO:0000256" key="5">
    <source>
        <dbReference type="ARBA" id="ARBA00022692"/>
    </source>
</evidence>
<organism evidence="8 9">
    <name type="scientific">Rhodnius prolixus</name>
    <name type="common">Triatomid bug</name>
    <dbReference type="NCBI Taxonomy" id="13249"/>
    <lineage>
        <taxon>Eukaryota</taxon>
        <taxon>Metazoa</taxon>
        <taxon>Ecdysozoa</taxon>
        <taxon>Arthropoda</taxon>
        <taxon>Hexapoda</taxon>
        <taxon>Insecta</taxon>
        <taxon>Pterygota</taxon>
        <taxon>Neoptera</taxon>
        <taxon>Paraneoptera</taxon>
        <taxon>Hemiptera</taxon>
        <taxon>Heteroptera</taxon>
        <taxon>Panheteroptera</taxon>
        <taxon>Cimicomorpha</taxon>
        <taxon>Reduviidae</taxon>
        <taxon>Triatominae</taxon>
        <taxon>Rhodnius</taxon>
    </lineage>
</organism>
<dbReference type="HOGENOM" id="CLU_457345_0_0_1"/>
<dbReference type="eggNOG" id="ENOG502SK4G">
    <property type="taxonomic scope" value="Eukaryota"/>
</dbReference>
<dbReference type="PROSITE" id="PS50928">
    <property type="entry name" value="ABC_TM1"/>
    <property type="match status" value="1"/>
</dbReference>
<dbReference type="SUPFAM" id="SSF55920">
    <property type="entry name" value="Creatinase/aminopeptidase"/>
    <property type="match status" value="1"/>
</dbReference>
<keyword evidence="5" id="KW-0812">Transmembrane</keyword>
<dbReference type="InterPro" id="IPR029149">
    <property type="entry name" value="Creatin/AminoP/Spt16_N"/>
</dbReference>
<dbReference type="EnsemblMetazoa" id="RPRC008713-RA">
    <property type="protein sequence ID" value="RPRC008713-PA"/>
    <property type="gene ID" value="RPRC008713"/>
</dbReference>
<evidence type="ECO:0000256" key="2">
    <source>
        <dbReference type="ARBA" id="ARBA00022448"/>
    </source>
</evidence>